<sequence>MRSSSQRKKTIACVGAGYVIHMLTMVAAQGGPSSAILAFQVPEIDVHVLDKSDSRVAAWNSDRPPISEPGLHDVVRATRERARPNLFFSTDMDGLIPKADIIFIAVQTPPTPEDDRSGCDGVAPDLRSFNAAVQQIGSLLTKDAILVNKSTVPCGAAEETARLLQSRLRPGIKCEVLSNPEFLAEGTAVEDLLNPDRVLIGCSSSHAGRAAAAVLGDLYARWVPRERIVTMGTRSCELSKLAANMLLSQRISSINALSAICDKLDADVTDVSRACGMDRRIGPHMLRASIGFGGSCFRKDVLHLAHTARSLALDEVAGYFGSIATLNKHQTERYARRLLQHNVQGARLQIVAVLGFAFKPNTGDTRDSPAISFIRCLVLDGVFVKVFDPIVPKSRILDDVKASLQGLAFIAESRLAVSEDPYEACDGANAVAILNPWDALQFETTQSDSGRLHRKTLFPRFLLPGLGLDNIQADEEPSRRVQWEMIARSMKHPKLLFDGHNFLNRNITSLGFDLQGIGRLSPPRTTRGRGGSSTTFTPRSSL</sequence>
<evidence type="ECO:0000256" key="7">
    <source>
        <dbReference type="PIRNR" id="PIRNR000124"/>
    </source>
</evidence>
<dbReference type="InterPro" id="IPR014027">
    <property type="entry name" value="UDP-Glc/GDP-Man_DH_C"/>
</dbReference>
<dbReference type="NCBIfam" id="TIGR03026">
    <property type="entry name" value="NDP-sugDHase"/>
    <property type="match status" value="1"/>
</dbReference>
<feature type="binding site" evidence="10">
    <location>
        <position position="108"/>
    </location>
    <ligand>
        <name>NAD(+)</name>
        <dbReference type="ChEBI" id="CHEBI:57540"/>
    </ligand>
</feature>
<dbReference type="UniPathway" id="UPA00038">
    <property type="reaction ID" value="UER00491"/>
</dbReference>
<evidence type="ECO:0000256" key="8">
    <source>
        <dbReference type="PIRSR" id="PIRSR500134-1"/>
    </source>
</evidence>
<dbReference type="InterPro" id="IPR001732">
    <property type="entry name" value="UDP-Glc/GDP-Man_DH_N"/>
</dbReference>
<evidence type="ECO:0000313" key="14">
    <source>
        <dbReference type="Proteomes" id="UP000092177"/>
    </source>
</evidence>
<dbReference type="PIRSF" id="PIRSF500134">
    <property type="entry name" value="UDPglc_DH_bac"/>
    <property type="match status" value="1"/>
</dbReference>
<dbReference type="GO" id="GO:0005634">
    <property type="term" value="C:nucleus"/>
    <property type="evidence" value="ECO:0007669"/>
    <property type="project" value="TreeGrafter"/>
</dbReference>
<feature type="binding site" evidence="10">
    <location>
        <position position="299"/>
    </location>
    <ligand>
        <name>NAD(+)</name>
        <dbReference type="ChEBI" id="CHEBI:57540"/>
    </ligand>
</feature>
<dbReference type="InterPro" id="IPR017476">
    <property type="entry name" value="UDP-Glc/GDP-Man"/>
</dbReference>
<dbReference type="SUPFAM" id="SSF48179">
    <property type="entry name" value="6-phosphogluconate dehydrogenase C-terminal domain-like"/>
    <property type="match status" value="1"/>
</dbReference>
<dbReference type="GO" id="GO:0006024">
    <property type="term" value="P:glycosaminoglycan biosynthetic process"/>
    <property type="evidence" value="ECO:0007669"/>
    <property type="project" value="TreeGrafter"/>
</dbReference>
<evidence type="ECO:0000256" key="6">
    <source>
        <dbReference type="ARBA" id="ARBA00047473"/>
    </source>
</evidence>
<evidence type="ECO:0000256" key="4">
    <source>
        <dbReference type="ARBA" id="ARBA00023002"/>
    </source>
</evidence>
<dbReference type="Gene3D" id="1.20.5.100">
    <property type="entry name" value="Cytochrome c1, transmembrane anchor, C-terminal"/>
    <property type="match status" value="1"/>
</dbReference>
<dbReference type="Gene3D" id="3.40.50.720">
    <property type="entry name" value="NAD(P)-binding Rossmann-like Domain"/>
    <property type="match status" value="2"/>
</dbReference>
<dbReference type="InterPro" id="IPR014026">
    <property type="entry name" value="UDP-Glc/GDP-Man_DH_dimer"/>
</dbReference>
<dbReference type="GO" id="GO:0000271">
    <property type="term" value="P:polysaccharide biosynthetic process"/>
    <property type="evidence" value="ECO:0007669"/>
    <property type="project" value="InterPro"/>
</dbReference>
<reference evidence="14" key="1">
    <citation type="journal article" date="2017" name="BMC Genomics">
        <title>Gapless genome assembly of Colletotrichum higginsianum reveals chromosome structure and association of transposable elements with secondary metabolite gene clusters.</title>
        <authorList>
            <person name="Dallery J.-F."/>
            <person name="Lapalu N."/>
            <person name="Zampounis A."/>
            <person name="Pigne S."/>
            <person name="Luyten I."/>
            <person name="Amselem J."/>
            <person name="Wittenberg A.H.J."/>
            <person name="Zhou S."/>
            <person name="de Queiroz M.V."/>
            <person name="Robin G.P."/>
            <person name="Auger A."/>
            <person name="Hainaut M."/>
            <person name="Henrissat B."/>
            <person name="Kim K.-T."/>
            <person name="Lee Y.-H."/>
            <person name="Lespinet O."/>
            <person name="Schwartz D.C."/>
            <person name="Thon M.R."/>
            <person name="O'Connell R.J."/>
        </authorList>
    </citation>
    <scope>NUCLEOTIDE SEQUENCE [LARGE SCALE GENOMIC DNA]</scope>
    <source>
        <strain evidence="14">IMI 349063</strain>
    </source>
</reference>
<comment type="catalytic activity">
    <reaction evidence="6 7">
        <text>UDP-alpha-D-glucose + 2 NAD(+) + H2O = UDP-alpha-D-glucuronate + 2 NADH + 3 H(+)</text>
        <dbReference type="Rhea" id="RHEA:23596"/>
        <dbReference type="ChEBI" id="CHEBI:15377"/>
        <dbReference type="ChEBI" id="CHEBI:15378"/>
        <dbReference type="ChEBI" id="CHEBI:57540"/>
        <dbReference type="ChEBI" id="CHEBI:57945"/>
        <dbReference type="ChEBI" id="CHEBI:58052"/>
        <dbReference type="ChEBI" id="CHEBI:58885"/>
        <dbReference type="EC" id="1.1.1.22"/>
    </reaction>
</comment>
<dbReference type="PIRSF" id="PIRSF000124">
    <property type="entry name" value="UDPglc_GDPman_dh"/>
    <property type="match status" value="1"/>
</dbReference>
<dbReference type="RefSeq" id="XP_018161588.1">
    <property type="nucleotide sequence ID" value="XM_018296772.1"/>
</dbReference>
<dbReference type="InterPro" id="IPR036291">
    <property type="entry name" value="NAD(P)-bd_dom_sf"/>
</dbReference>
<proteinExistence type="inferred from homology"/>
<dbReference type="InterPro" id="IPR028356">
    <property type="entry name" value="UDPglc_DH_euk"/>
</dbReference>
<organism evidence="13 14">
    <name type="scientific">Colletotrichum higginsianum (strain IMI 349063)</name>
    <name type="common">Crucifer anthracnose fungus</name>
    <dbReference type="NCBI Taxonomy" id="759273"/>
    <lineage>
        <taxon>Eukaryota</taxon>
        <taxon>Fungi</taxon>
        <taxon>Dikarya</taxon>
        <taxon>Ascomycota</taxon>
        <taxon>Pezizomycotina</taxon>
        <taxon>Sordariomycetes</taxon>
        <taxon>Hypocreomycetidae</taxon>
        <taxon>Glomerellales</taxon>
        <taxon>Glomerellaceae</taxon>
        <taxon>Colletotrichum</taxon>
        <taxon>Colletotrichum destructivum species complex</taxon>
    </lineage>
</organism>
<protein>
    <recommendedName>
        <fullName evidence="3 7">UDP-glucose 6-dehydrogenase</fullName>
        <ecNumber evidence="3 7">1.1.1.22</ecNumber>
    </recommendedName>
</protein>
<feature type="binding site" evidence="10">
    <location>
        <position position="185"/>
    </location>
    <ligand>
        <name>NAD(+)</name>
        <dbReference type="ChEBI" id="CHEBI:57540"/>
    </ligand>
</feature>
<comment type="caution">
    <text evidence="13">The sequence shown here is derived from an EMBL/GenBank/DDBJ whole genome shotgun (WGS) entry which is preliminary data.</text>
</comment>
<dbReference type="InterPro" id="IPR028357">
    <property type="entry name" value="UDPglc_DH_bac"/>
</dbReference>
<name>A0A1B7YLZ3_COLHI</name>
<dbReference type="GO" id="GO:0003979">
    <property type="term" value="F:UDP-glucose 6-dehydrogenase activity"/>
    <property type="evidence" value="ECO:0007669"/>
    <property type="project" value="UniProtKB-EC"/>
</dbReference>
<evidence type="ECO:0000259" key="12">
    <source>
        <dbReference type="SMART" id="SM00984"/>
    </source>
</evidence>
<dbReference type="PANTHER" id="PTHR11374:SF3">
    <property type="entry name" value="UDP-GLUCOSE 6-DEHYDROGENASE"/>
    <property type="match status" value="1"/>
</dbReference>
<dbReference type="GO" id="GO:0051287">
    <property type="term" value="F:NAD binding"/>
    <property type="evidence" value="ECO:0007669"/>
    <property type="project" value="InterPro"/>
</dbReference>
<evidence type="ECO:0000256" key="1">
    <source>
        <dbReference type="ARBA" id="ARBA00004701"/>
    </source>
</evidence>
<feature type="region of interest" description="Disordered" evidence="11">
    <location>
        <begin position="518"/>
        <end position="542"/>
    </location>
</feature>
<keyword evidence="5 7" id="KW-0520">NAD</keyword>
<dbReference type="SUPFAM" id="SSF52413">
    <property type="entry name" value="UDP-glucose/GDP-mannose dehydrogenase C-terminal domain"/>
    <property type="match status" value="1"/>
</dbReference>
<feature type="binding site" evidence="9">
    <location>
        <position position="293"/>
    </location>
    <ligand>
        <name>substrate</name>
    </ligand>
</feature>
<evidence type="ECO:0000313" key="13">
    <source>
        <dbReference type="EMBL" id="OBR13071.1"/>
    </source>
</evidence>
<dbReference type="Proteomes" id="UP000092177">
    <property type="component" value="Chromosome 2"/>
</dbReference>
<dbReference type="Pfam" id="PF03720">
    <property type="entry name" value="UDPG_MGDP_dh_C"/>
    <property type="match status" value="1"/>
</dbReference>
<evidence type="ECO:0000256" key="11">
    <source>
        <dbReference type="SAM" id="MobiDB-lite"/>
    </source>
</evidence>
<accession>A0A1B7YLZ3</accession>
<keyword evidence="4 7" id="KW-0560">Oxidoreductase</keyword>
<dbReference type="GO" id="GO:0006065">
    <property type="term" value="P:UDP-glucuronate biosynthetic process"/>
    <property type="evidence" value="ECO:0007669"/>
    <property type="project" value="UniProtKB-UniPathway"/>
</dbReference>
<comment type="pathway">
    <text evidence="1">Nucleotide-sugar biosynthesis; UDP-alpha-D-glucuronate biosynthesis; UDP-alpha-D-glucuronate from UDP-alpha-D-glucose: step 1/1.</text>
</comment>
<dbReference type="PANTHER" id="PTHR11374">
    <property type="entry name" value="UDP-GLUCOSE DEHYDROGENASE/UDP-MANNAC DEHYDROGENASE"/>
    <property type="match status" value="1"/>
</dbReference>
<dbReference type="EC" id="1.1.1.22" evidence="3 7"/>
<dbReference type="Pfam" id="PF00984">
    <property type="entry name" value="UDPG_MGDP_dh"/>
    <property type="match status" value="1"/>
</dbReference>
<comment type="similarity">
    <text evidence="2 7">Belongs to the UDP-glucose/GDP-mannose dehydrogenase family.</text>
</comment>
<dbReference type="AlphaFoldDB" id="A0A1B7YLZ3"/>
<keyword evidence="14" id="KW-1185">Reference proteome</keyword>
<evidence type="ECO:0000256" key="5">
    <source>
        <dbReference type="ARBA" id="ARBA00023027"/>
    </source>
</evidence>
<evidence type="ECO:0000256" key="2">
    <source>
        <dbReference type="ARBA" id="ARBA00006601"/>
    </source>
</evidence>
<feature type="binding site" evidence="10">
    <location>
        <position position="55"/>
    </location>
    <ligand>
        <name>NAD(+)</name>
        <dbReference type="ChEBI" id="CHEBI:57540"/>
    </ligand>
</feature>
<feature type="active site" description="Nucleophile" evidence="8">
    <location>
        <position position="296"/>
    </location>
</feature>
<feature type="binding site" evidence="10">
    <location>
        <position position="50"/>
    </location>
    <ligand>
        <name>NAD(+)</name>
        <dbReference type="ChEBI" id="CHEBI:57540"/>
    </ligand>
</feature>
<feature type="binding site" evidence="10">
    <location>
        <position position="151"/>
    </location>
    <ligand>
        <name>NAD(+)</name>
        <dbReference type="ChEBI" id="CHEBI:57540"/>
    </ligand>
</feature>
<dbReference type="InterPro" id="IPR036220">
    <property type="entry name" value="UDP-Glc/GDP-Man_DH_C_sf"/>
</dbReference>
<dbReference type="Pfam" id="PF03721">
    <property type="entry name" value="UDPG_MGDP_dh_N"/>
    <property type="match status" value="1"/>
</dbReference>
<dbReference type="VEuPathDB" id="FungiDB:CH63R_01797"/>
<dbReference type="EMBL" id="LTAN01000002">
    <property type="protein sequence ID" value="OBR13071.1"/>
    <property type="molecule type" value="Genomic_DNA"/>
</dbReference>
<dbReference type="SUPFAM" id="SSF51735">
    <property type="entry name" value="NAD(P)-binding Rossmann-fold domains"/>
    <property type="match status" value="1"/>
</dbReference>
<evidence type="ECO:0000256" key="10">
    <source>
        <dbReference type="PIRSR" id="PIRSR500134-3"/>
    </source>
</evidence>
<dbReference type="KEGG" id="chig:CH63R_01797"/>
<feature type="binding site" evidence="9">
    <location>
        <position position="359"/>
    </location>
    <ligand>
        <name>substrate</name>
    </ligand>
</feature>
<dbReference type="GeneID" id="28860879"/>
<evidence type="ECO:0000256" key="3">
    <source>
        <dbReference type="ARBA" id="ARBA00012954"/>
    </source>
</evidence>
<evidence type="ECO:0000256" key="9">
    <source>
        <dbReference type="PIRSR" id="PIRSR500134-2"/>
    </source>
</evidence>
<feature type="binding site" evidence="10">
    <location>
        <position position="366"/>
    </location>
    <ligand>
        <name>NAD(+)</name>
        <dbReference type="ChEBI" id="CHEBI:57540"/>
    </ligand>
</feature>
<gene>
    <name evidence="13" type="ORF">CH63R_01797</name>
</gene>
<feature type="compositionally biased region" description="Low complexity" evidence="11">
    <location>
        <begin position="532"/>
        <end position="542"/>
    </location>
</feature>
<feature type="binding site" evidence="9">
    <location>
        <begin position="182"/>
        <end position="185"/>
    </location>
    <ligand>
        <name>substrate</name>
    </ligand>
</feature>
<feature type="binding site" evidence="9">
    <location>
        <position position="240"/>
    </location>
    <ligand>
        <name>substrate</name>
    </ligand>
</feature>
<dbReference type="SMART" id="SM00984">
    <property type="entry name" value="UDPG_MGDP_dh_C"/>
    <property type="match status" value="1"/>
</dbReference>
<dbReference type="InterPro" id="IPR008927">
    <property type="entry name" value="6-PGluconate_DH-like_C_sf"/>
</dbReference>
<feature type="domain" description="UDP-glucose/GDP-mannose dehydrogenase C-terminal" evidence="12">
    <location>
        <begin position="352"/>
        <end position="460"/>
    </location>
</feature>
<dbReference type="OrthoDB" id="5059218at2759"/>